<dbReference type="EMBL" id="RCCB01000016">
    <property type="protein sequence ID" value="RLJ23162.1"/>
    <property type="molecule type" value="Genomic_DNA"/>
</dbReference>
<evidence type="ECO:0000313" key="10">
    <source>
        <dbReference type="Proteomes" id="UP000233767"/>
    </source>
</evidence>
<dbReference type="AlphaFoldDB" id="A0A497TZ57"/>
<proteinExistence type="predicted"/>
<evidence type="ECO:0000313" key="11">
    <source>
        <dbReference type="Proteomes" id="UP000275027"/>
    </source>
</evidence>
<keyword evidence="10" id="KW-1185">Reference proteome</keyword>
<keyword evidence="5" id="KW-0460">Magnesium</keyword>
<comment type="caution">
    <text evidence="9">The sequence shown here is derived from an EMBL/GenBank/DDBJ whole genome shotgun (WGS) entry which is preliminary data.</text>
</comment>
<dbReference type="InterPro" id="IPR000086">
    <property type="entry name" value="NUDIX_hydrolase_dom"/>
</dbReference>
<dbReference type="InterPro" id="IPR045121">
    <property type="entry name" value="CoAse"/>
</dbReference>
<evidence type="ECO:0000256" key="4">
    <source>
        <dbReference type="ARBA" id="ARBA00022801"/>
    </source>
</evidence>
<dbReference type="Gene3D" id="3.90.79.10">
    <property type="entry name" value="Nucleoside Triphosphate Pyrophosphohydrolase"/>
    <property type="match status" value="1"/>
</dbReference>
<evidence type="ECO:0000256" key="2">
    <source>
        <dbReference type="ARBA" id="ARBA00001946"/>
    </source>
</evidence>
<reference evidence="9 11" key="2">
    <citation type="submission" date="2018-10" db="EMBL/GenBank/DDBJ databases">
        <title>Genomic Encyclopedia of Archaeal and Bacterial Type Strains, Phase II (KMG-II): from individual species to whole genera.</title>
        <authorList>
            <person name="Goeker M."/>
        </authorList>
    </citation>
    <scope>NUCLEOTIDE SEQUENCE [LARGE SCALE GENOMIC DNA]</scope>
    <source>
        <strain evidence="9 11">DSM 21886</strain>
    </source>
</reference>
<gene>
    <name evidence="8" type="ORF">B0G92_3303</name>
    <name evidence="9" type="ORF">CLV50_3312</name>
</gene>
<evidence type="ECO:0000256" key="3">
    <source>
        <dbReference type="ARBA" id="ARBA00022723"/>
    </source>
</evidence>
<keyword evidence="6" id="KW-0464">Manganese</keyword>
<evidence type="ECO:0000313" key="9">
    <source>
        <dbReference type="EMBL" id="RLJ23162.1"/>
    </source>
</evidence>
<dbReference type="GO" id="GO:0046872">
    <property type="term" value="F:metal ion binding"/>
    <property type="evidence" value="ECO:0007669"/>
    <property type="project" value="UniProtKB-KW"/>
</dbReference>
<keyword evidence="4" id="KW-0378">Hydrolase</keyword>
<comment type="cofactor">
    <cofactor evidence="2">
        <name>Mg(2+)</name>
        <dbReference type="ChEBI" id="CHEBI:18420"/>
    </cofactor>
</comment>
<accession>A0A497TZ57</accession>
<dbReference type="SUPFAM" id="SSF55811">
    <property type="entry name" value="Nudix"/>
    <property type="match status" value="1"/>
</dbReference>
<evidence type="ECO:0000256" key="6">
    <source>
        <dbReference type="ARBA" id="ARBA00023211"/>
    </source>
</evidence>
<evidence type="ECO:0000256" key="5">
    <source>
        <dbReference type="ARBA" id="ARBA00022842"/>
    </source>
</evidence>
<dbReference type="PROSITE" id="PS51462">
    <property type="entry name" value="NUDIX"/>
    <property type="match status" value="1"/>
</dbReference>
<organism evidence="9 11">
    <name type="scientific">Flavobacterium lindanitolerans</name>
    <dbReference type="NCBI Taxonomy" id="428988"/>
    <lineage>
        <taxon>Bacteria</taxon>
        <taxon>Pseudomonadati</taxon>
        <taxon>Bacteroidota</taxon>
        <taxon>Flavobacteriia</taxon>
        <taxon>Flavobacteriales</taxon>
        <taxon>Flavobacteriaceae</taxon>
        <taxon>Flavobacterium</taxon>
    </lineage>
</organism>
<reference evidence="8 10" key="1">
    <citation type="submission" date="2017-12" db="EMBL/GenBank/DDBJ databases">
        <title>Genomic Encyclopedia of Type Strains, Phase III (KMG-III): the genomes of soil and plant-associated and newly described type strains.</title>
        <authorList>
            <person name="Whitman W."/>
        </authorList>
    </citation>
    <scope>NUCLEOTIDE SEQUENCE [LARGE SCALE GENOMIC DNA]</scope>
    <source>
        <strain evidence="8 10">IP-10</strain>
    </source>
</reference>
<evidence type="ECO:0000256" key="1">
    <source>
        <dbReference type="ARBA" id="ARBA00001936"/>
    </source>
</evidence>
<protein>
    <submittedName>
        <fullName evidence="9">NUDIX domain-containing protein</fullName>
    </submittedName>
</protein>
<evidence type="ECO:0000259" key="7">
    <source>
        <dbReference type="PROSITE" id="PS51462"/>
    </source>
</evidence>
<evidence type="ECO:0000313" key="8">
    <source>
        <dbReference type="EMBL" id="PKW20063.1"/>
    </source>
</evidence>
<dbReference type="Proteomes" id="UP000275027">
    <property type="component" value="Unassembled WGS sequence"/>
</dbReference>
<sequence>MNHIAKFIMDFPVFLKYIPKIEKETLPAVEAHIKMASLDRISSLIDKSYDRDGLRNAAVMMLVYPKNTKAYLALILRNASTGIHSSQVALPGGKVEPEDINLATTALRETFEEIGVLPERIQVIKAFSEVYIPPSRFLVFPFLGVCLSELIFDPSPDEVAKMIELPLEDLMDDTNLTNVELKTSYADEIEVPAFDLQGHIVWGATAMILNELKETIKRVL</sequence>
<dbReference type="Proteomes" id="UP000233767">
    <property type="component" value="Unassembled WGS sequence"/>
</dbReference>
<dbReference type="PANTHER" id="PTHR12992:SF11">
    <property type="entry name" value="MITOCHONDRIAL COENZYME A DIPHOSPHATASE NUDT8"/>
    <property type="match status" value="1"/>
</dbReference>
<dbReference type="GO" id="GO:0010945">
    <property type="term" value="F:coenzyme A diphosphatase activity"/>
    <property type="evidence" value="ECO:0007669"/>
    <property type="project" value="InterPro"/>
</dbReference>
<keyword evidence="3" id="KW-0479">Metal-binding</keyword>
<feature type="domain" description="Nudix hydrolase" evidence="7">
    <location>
        <begin position="54"/>
        <end position="190"/>
    </location>
</feature>
<dbReference type="PANTHER" id="PTHR12992">
    <property type="entry name" value="NUDIX HYDROLASE"/>
    <property type="match status" value="1"/>
</dbReference>
<dbReference type="EMBL" id="PJND01000012">
    <property type="protein sequence ID" value="PKW20063.1"/>
    <property type="molecule type" value="Genomic_DNA"/>
</dbReference>
<comment type="cofactor">
    <cofactor evidence="1">
        <name>Mn(2+)</name>
        <dbReference type="ChEBI" id="CHEBI:29035"/>
    </cofactor>
</comment>
<dbReference type="Pfam" id="PF00293">
    <property type="entry name" value="NUDIX"/>
    <property type="match status" value="1"/>
</dbReference>
<name>A0A497TZ57_9FLAO</name>
<dbReference type="CDD" id="cd03426">
    <property type="entry name" value="NUDIX_CoAse_Nudt7"/>
    <property type="match status" value="1"/>
</dbReference>
<dbReference type="InterPro" id="IPR015797">
    <property type="entry name" value="NUDIX_hydrolase-like_dom_sf"/>
</dbReference>